<evidence type="ECO:0000313" key="2">
    <source>
        <dbReference type="EMBL" id="PYF08464.1"/>
    </source>
</evidence>
<dbReference type="RefSeq" id="WP_107931700.1">
    <property type="nucleotide sequence ID" value="NZ_PYWJ01000001.1"/>
</dbReference>
<feature type="domain" description="NERD" evidence="1">
    <location>
        <begin position="56"/>
        <end position="173"/>
    </location>
</feature>
<organism evidence="2 3">
    <name type="scientific">Ureibacillus chungkukjangi</name>
    <dbReference type="NCBI Taxonomy" id="1202712"/>
    <lineage>
        <taxon>Bacteria</taxon>
        <taxon>Bacillati</taxon>
        <taxon>Bacillota</taxon>
        <taxon>Bacilli</taxon>
        <taxon>Bacillales</taxon>
        <taxon>Caryophanaceae</taxon>
        <taxon>Ureibacillus</taxon>
    </lineage>
</organism>
<evidence type="ECO:0000313" key="3">
    <source>
        <dbReference type="Proteomes" id="UP000247416"/>
    </source>
</evidence>
<keyword evidence="3" id="KW-1185">Reference proteome</keyword>
<dbReference type="Pfam" id="PF08378">
    <property type="entry name" value="NERD"/>
    <property type="match status" value="1"/>
</dbReference>
<accession>A0A318TUX2</accession>
<gene>
    <name evidence="2" type="ORF">BJ095_102230</name>
</gene>
<protein>
    <submittedName>
        <fullName evidence="2">Nuclease-like protein</fullName>
    </submittedName>
</protein>
<reference evidence="2 3" key="1">
    <citation type="submission" date="2018-06" db="EMBL/GenBank/DDBJ databases">
        <title>Genomic Encyclopedia of Archaeal and Bacterial Type Strains, Phase II (KMG-II): from individual species to whole genera.</title>
        <authorList>
            <person name="Goeker M."/>
        </authorList>
    </citation>
    <scope>NUCLEOTIDE SEQUENCE [LARGE SCALE GENOMIC DNA]</scope>
    <source>
        <strain evidence="2 3">KACC 16626</strain>
    </source>
</reference>
<dbReference type="PROSITE" id="PS50965">
    <property type="entry name" value="NERD"/>
    <property type="match status" value="1"/>
</dbReference>
<evidence type="ECO:0000259" key="1">
    <source>
        <dbReference type="PROSITE" id="PS50965"/>
    </source>
</evidence>
<proteinExistence type="predicted"/>
<dbReference type="EMBL" id="QJTJ01000002">
    <property type="protein sequence ID" value="PYF08464.1"/>
    <property type="molecule type" value="Genomic_DNA"/>
</dbReference>
<dbReference type="AlphaFoldDB" id="A0A318TUX2"/>
<dbReference type="InterPro" id="IPR011528">
    <property type="entry name" value="NERD"/>
</dbReference>
<sequence>MRKAVEILFKTLINNVVNLLNPSSSTKPTDKPSSKSVISTYKEQTGNGFLSTMFNKGNYGEFSSYGKMVKLPGYHKALFNIYIPNGNNQTTEIDLVYIHETGVYVIESKNYSGWIFGDEKSQKWMQTFPNGQKYPFYNPIKQNIGHIKALQKILPSIEKEHYKSVIVFSERCELKKIAFEAENTFVLKRYHLAKLMVKQIESSPKILEPDFIDRIYNFLAQYQKADQAVKQEHVEKIKEKRG</sequence>
<name>A0A318TUX2_9BACL</name>
<comment type="caution">
    <text evidence="2">The sequence shown here is derived from an EMBL/GenBank/DDBJ whole genome shotgun (WGS) entry which is preliminary data.</text>
</comment>
<dbReference type="Proteomes" id="UP000247416">
    <property type="component" value="Unassembled WGS sequence"/>
</dbReference>
<dbReference type="OrthoDB" id="5782056at2"/>